<accession>A0A0F9ANC5</accession>
<protein>
    <submittedName>
        <fullName evidence="1">Uncharacterized protein</fullName>
    </submittedName>
</protein>
<proteinExistence type="predicted"/>
<comment type="caution">
    <text evidence="1">The sequence shown here is derived from an EMBL/GenBank/DDBJ whole genome shotgun (WGS) entry which is preliminary data.</text>
</comment>
<gene>
    <name evidence="1" type="ORF">LCGC14_2551430</name>
</gene>
<sequence>MMLDGPIWCEECLHEKHAGILTWISLRAYM</sequence>
<feature type="non-terminal residue" evidence="1">
    <location>
        <position position="30"/>
    </location>
</feature>
<reference evidence="1" key="1">
    <citation type="journal article" date="2015" name="Nature">
        <title>Complex archaea that bridge the gap between prokaryotes and eukaryotes.</title>
        <authorList>
            <person name="Spang A."/>
            <person name="Saw J.H."/>
            <person name="Jorgensen S.L."/>
            <person name="Zaremba-Niedzwiedzka K."/>
            <person name="Martijn J."/>
            <person name="Lind A.E."/>
            <person name="van Eijk R."/>
            <person name="Schleper C."/>
            <person name="Guy L."/>
            <person name="Ettema T.J."/>
        </authorList>
    </citation>
    <scope>NUCLEOTIDE SEQUENCE</scope>
</reference>
<dbReference type="AlphaFoldDB" id="A0A0F9ANC5"/>
<name>A0A0F9ANC5_9ZZZZ</name>
<organism evidence="1">
    <name type="scientific">marine sediment metagenome</name>
    <dbReference type="NCBI Taxonomy" id="412755"/>
    <lineage>
        <taxon>unclassified sequences</taxon>
        <taxon>metagenomes</taxon>
        <taxon>ecological metagenomes</taxon>
    </lineage>
</organism>
<dbReference type="EMBL" id="LAZR01041886">
    <property type="protein sequence ID" value="KKL10875.1"/>
    <property type="molecule type" value="Genomic_DNA"/>
</dbReference>
<evidence type="ECO:0000313" key="1">
    <source>
        <dbReference type="EMBL" id="KKL10875.1"/>
    </source>
</evidence>